<evidence type="ECO:0000313" key="2">
    <source>
        <dbReference type="Proteomes" id="UP000485058"/>
    </source>
</evidence>
<organism evidence="1 2">
    <name type="scientific">Haematococcus lacustris</name>
    <name type="common">Green alga</name>
    <name type="synonym">Haematococcus pluvialis</name>
    <dbReference type="NCBI Taxonomy" id="44745"/>
    <lineage>
        <taxon>Eukaryota</taxon>
        <taxon>Viridiplantae</taxon>
        <taxon>Chlorophyta</taxon>
        <taxon>core chlorophytes</taxon>
        <taxon>Chlorophyceae</taxon>
        <taxon>CS clade</taxon>
        <taxon>Chlamydomonadales</taxon>
        <taxon>Haematococcaceae</taxon>
        <taxon>Haematococcus</taxon>
    </lineage>
</organism>
<keyword evidence="2" id="KW-1185">Reference proteome</keyword>
<accession>A0A699ZMB8</accession>
<proteinExistence type="predicted"/>
<comment type="caution">
    <text evidence="1">The sequence shown here is derived from an EMBL/GenBank/DDBJ whole genome shotgun (WGS) entry which is preliminary data.</text>
</comment>
<dbReference type="AlphaFoldDB" id="A0A699ZMB8"/>
<name>A0A699ZMB8_HAELA</name>
<reference evidence="1 2" key="1">
    <citation type="submission" date="2020-02" db="EMBL/GenBank/DDBJ databases">
        <title>Draft genome sequence of Haematococcus lacustris strain NIES-144.</title>
        <authorList>
            <person name="Morimoto D."/>
            <person name="Nakagawa S."/>
            <person name="Yoshida T."/>
            <person name="Sawayama S."/>
        </authorList>
    </citation>
    <scope>NUCLEOTIDE SEQUENCE [LARGE SCALE GENOMIC DNA]</scope>
    <source>
        <strain evidence="1 2">NIES-144</strain>
    </source>
</reference>
<gene>
    <name evidence="1" type="ORF">HaLaN_13464</name>
</gene>
<evidence type="ECO:0000313" key="1">
    <source>
        <dbReference type="EMBL" id="GFH16942.1"/>
    </source>
</evidence>
<protein>
    <submittedName>
        <fullName evidence="1">Uncharacterized protein</fullName>
    </submittedName>
</protein>
<sequence length="71" mass="6899">MDSSNHAPCVSVVGQCDGATLPVPGGVAGKRRCSLALTGKECHGVRGVSIAAWGQTGQSGQGQLGCSSTGG</sequence>
<dbReference type="EMBL" id="BLLF01001073">
    <property type="protein sequence ID" value="GFH16942.1"/>
    <property type="molecule type" value="Genomic_DNA"/>
</dbReference>
<dbReference type="Proteomes" id="UP000485058">
    <property type="component" value="Unassembled WGS sequence"/>
</dbReference>